<dbReference type="Pfam" id="PF21365">
    <property type="entry name" value="Glyco_hydro_31_3rd"/>
    <property type="match status" value="1"/>
</dbReference>
<dbReference type="OrthoDB" id="176168at2"/>
<dbReference type="InterPro" id="IPR052990">
    <property type="entry name" value="Sulfoquinovosidase_GH31"/>
</dbReference>
<dbReference type="InterPro" id="IPR048395">
    <property type="entry name" value="Glyco_hydro_31_C"/>
</dbReference>
<evidence type="ECO:0000259" key="4">
    <source>
        <dbReference type="Pfam" id="PF21365"/>
    </source>
</evidence>
<dbReference type="GO" id="GO:0005975">
    <property type="term" value="P:carbohydrate metabolic process"/>
    <property type="evidence" value="ECO:0007669"/>
    <property type="project" value="InterPro"/>
</dbReference>
<evidence type="ECO:0000313" key="5">
    <source>
        <dbReference type="EMBL" id="PRO65850.1"/>
    </source>
</evidence>
<dbReference type="PANTHER" id="PTHR46959">
    <property type="entry name" value="SULFOQUINOVOSIDASE"/>
    <property type="match status" value="1"/>
</dbReference>
<protein>
    <submittedName>
        <fullName evidence="5">Alpha-glucosidase</fullName>
    </submittedName>
</protein>
<keyword evidence="6" id="KW-1185">Reference proteome</keyword>
<accession>A0A2P6MHX2</accession>
<name>A0A2P6MHX2_ALKUR</name>
<dbReference type="InterPro" id="IPR011013">
    <property type="entry name" value="Gal_mutarotase_sf_dom"/>
</dbReference>
<sequence>MTESINVKTGERSFSVQINGKEIIRHTDEAPFLYIGKGQETMEMYRGNFDIDDYVIERVPLRVHTLTETADGFQAELTDGTEPVLSVIAALEKDRFTFTFNCKRNHNRFWMRLVSHEDEKVYGGGEQLSYLNLKGRNFPLWTSEPGVGRNKSTYTTWQADVKDKAGGDYYNTNYPQPTFISSERYMAHMNTTAYADFDFSNESFHELQAWEIPESVEFTAGSTYLNLLEKVKDRFGTQPELPEWTYNGMWLGIQGGTDVVEEKLAKAERHGIQVSGVWCQDWQGKRVTSFGKRLMWNWIWNEEMYPGLDKKIWEWKEKGIRFLGYINPYVAVEGHLFKQAEENGYLALKTDGSTYVVDFGEFYCGVVDFTNPEASEWYKQVIKTNMIDFGLDGWMADFGEYLPTDVVLHNGASAHKEHNAWPIRWGNVNREAIEEAGRENDIVYFMRAGYTGIQTACPLLWGGDQSVIWERDDGLASVIPAALSAGMTGCGIHHSDIGGYTSLHGNKRDKELLLRWVEMAAFTPVMRTHEGNRPDDCFQFDGDDETLDVFGYFSRVYVHLKPYLKKLVKENAEAGIPVQRPLFLHYEADETAYDIQYQYLLGKDVLVAPVIDQGADSRELYLPEDEWVHVWSGETFTGGWVEVDAPLGKPPVFYRKQAEDASLFQAIHTLT</sequence>
<evidence type="ECO:0000256" key="2">
    <source>
        <dbReference type="RuleBase" id="RU361185"/>
    </source>
</evidence>
<comment type="similarity">
    <text evidence="1 2">Belongs to the glycosyl hydrolase 31 family.</text>
</comment>
<dbReference type="Gene3D" id="2.60.40.1180">
    <property type="entry name" value="Golgi alpha-mannosidase II"/>
    <property type="match status" value="1"/>
</dbReference>
<dbReference type="GO" id="GO:0004553">
    <property type="term" value="F:hydrolase activity, hydrolyzing O-glycosyl compounds"/>
    <property type="evidence" value="ECO:0007669"/>
    <property type="project" value="InterPro"/>
</dbReference>
<dbReference type="AlphaFoldDB" id="A0A2P6MHX2"/>
<dbReference type="InterPro" id="IPR044112">
    <property type="entry name" value="YihQ_TIM-like"/>
</dbReference>
<evidence type="ECO:0000256" key="1">
    <source>
        <dbReference type="ARBA" id="ARBA00007806"/>
    </source>
</evidence>
<dbReference type="SUPFAM" id="SSF51445">
    <property type="entry name" value="(Trans)glycosidases"/>
    <property type="match status" value="1"/>
</dbReference>
<keyword evidence="2" id="KW-0378">Hydrolase</keyword>
<proteinExistence type="inferred from homology"/>
<dbReference type="Pfam" id="PF01055">
    <property type="entry name" value="Glyco_hydro_31_2nd"/>
    <property type="match status" value="1"/>
</dbReference>
<dbReference type="SUPFAM" id="SSF51011">
    <property type="entry name" value="Glycosyl hydrolase domain"/>
    <property type="match status" value="1"/>
</dbReference>
<evidence type="ECO:0000313" key="6">
    <source>
        <dbReference type="Proteomes" id="UP000243650"/>
    </source>
</evidence>
<organism evidence="5 6">
    <name type="scientific">Alkalicoccus urumqiensis</name>
    <name type="common">Bacillus urumqiensis</name>
    <dbReference type="NCBI Taxonomy" id="1548213"/>
    <lineage>
        <taxon>Bacteria</taxon>
        <taxon>Bacillati</taxon>
        <taxon>Bacillota</taxon>
        <taxon>Bacilli</taxon>
        <taxon>Bacillales</taxon>
        <taxon>Bacillaceae</taxon>
        <taxon>Alkalicoccus</taxon>
    </lineage>
</organism>
<dbReference type="Proteomes" id="UP000243650">
    <property type="component" value="Unassembled WGS sequence"/>
</dbReference>
<dbReference type="Gene3D" id="2.60.40.1760">
    <property type="entry name" value="glycosyl hydrolase (family 31)"/>
    <property type="match status" value="1"/>
</dbReference>
<dbReference type="PANTHER" id="PTHR46959:SF2">
    <property type="entry name" value="SULFOQUINOVOSIDASE"/>
    <property type="match status" value="1"/>
</dbReference>
<dbReference type="Gene3D" id="3.20.20.80">
    <property type="entry name" value="Glycosidases"/>
    <property type="match status" value="1"/>
</dbReference>
<feature type="domain" description="Glycosyl hydrolase family 31 C-terminal" evidence="4">
    <location>
        <begin position="575"/>
        <end position="656"/>
    </location>
</feature>
<dbReference type="NCBIfam" id="NF007746">
    <property type="entry name" value="PRK10426.1"/>
    <property type="match status" value="1"/>
</dbReference>
<evidence type="ECO:0000259" key="3">
    <source>
        <dbReference type="Pfam" id="PF01055"/>
    </source>
</evidence>
<dbReference type="InterPro" id="IPR000322">
    <property type="entry name" value="Glyco_hydro_31_TIM"/>
</dbReference>
<comment type="caution">
    <text evidence="5">The sequence shown here is derived from an EMBL/GenBank/DDBJ whole genome shotgun (WGS) entry which is preliminary data.</text>
</comment>
<dbReference type="SUPFAM" id="SSF74650">
    <property type="entry name" value="Galactose mutarotase-like"/>
    <property type="match status" value="1"/>
</dbReference>
<dbReference type="RefSeq" id="WP_105958946.1">
    <property type="nucleotide sequence ID" value="NZ_PVNS01000006.1"/>
</dbReference>
<gene>
    <name evidence="5" type="ORF">C6I21_08105</name>
</gene>
<reference evidence="5 6" key="1">
    <citation type="submission" date="2018-03" db="EMBL/GenBank/DDBJ databases">
        <title>Bacillus urumqiensis sp. nov., a moderately haloalkaliphilic bacterium isolated from a salt lake.</title>
        <authorList>
            <person name="Zhao B."/>
            <person name="Liao Z."/>
        </authorList>
    </citation>
    <scope>NUCLEOTIDE SEQUENCE [LARGE SCALE GENOMIC DNA]</scope>
    <source>
        <strain evidence="5 6">BZ-SZ-XJ18</strain>
    </source>
</reference>
<dbReference type="GO" id="GO:0030246">
    <property type="term" value="F:carbohydrate binding"/>
    <property type="evidence" value="ECO:0007669"/>
    <property type="project" value="InterPro"/>
</dbReference>
<keyword evidence="2" id="KW-0326">Glycosidase</keyword>
<feature type="domain" description="Glycoside hydrolase family 31 TIM barrel" evidence="3">
    <location>
        <begin position="241"/>
        <end position="564"/>
    </location>
</feature>
<dbReference type="InterPro" id="IPR013780">
    <property type="entry name" value="Glyco_hydro_b"/>
</dbReference>
<dbReference type="InterPro" id="IPR017853">
    <property type="entry name" value="GH"/>
</dbReference>
<dbReference type="CDD" id="cd14752">
    <property type="entry name" value="GH31_N"/>
    <property type="match status" value="1"/>
</dbReference>
<dbReference type="EMBL" id="PVNS01000006">
    <property type="protein sequence ID" value="PRO65850.1"/>
    <property type="molecule type" value="Genomic_DNA"/>
</dbReference>
<dbReference type="CDD" id="cd06594">
    <property type="entry name" value="GH31_glucosidase_YihQ"/>
    <property type="match status" value="1"/>
</dbReference>